<accession>A0A1N7CN07</accession>
<proteinExistence type="predicted"/>
<reference evidence="1 2" key="1">
    <citation type="submission" date="2017-01" db="EMBL/GenBank/DDBJ databases">
        <authorList>
            <person name="Mah S.A."/>
            <person name="Swanson W.J."/>
            <person name="Moy G.W."/>
            <person name="Vacquier V.D."/>
        </authorList>
    </citation>
    <scope>NUCLEOTIDE SEQUENCE [LARGE SCALE GENOMIC DNA]</scope>
    <source>
        <strain evidence="1 2">DSM 45758</strain>
    </source>
</reference>
<keyword evidence="2" id="KW-1185">Reference proteome</keyword>
<name>A0A1N7CN07_9ACTN</name>
<dbReference type="Proteomes" id="UP000186004">
    <property type="component" value="Unassembled WGS sequence"/>
</dbReference>
<organism evidence="1 2">
    <name type="scientific">Micromonospora avicenniae</name>
    <dbReference type="NCBI Taxonomy" id="1198245"/>
    <lineage>
        <taxon>Bacteria</taxon>
        <taxon>Bacillati</taxon>
        <taxon>Actinomycetota</taxon>
        <taxon>Actinomycetes</taxon>
        <taxon>Micromonosporales</taxon>
        <taxon>Micromonosporaceae</taxon>
        <taxon>Micromonospora</taxon>
    </lineage>
</organism>
<dbReference type="OrthoDB" id="3368681at2"/>
<sequence length="220" mass="24286">MDTERTVEAIQHYVLSPGETVEKTWTTPNWVSLRTRHYGYRATPADWAVAGQDWVSDAVRVVASGQPVFVTHGLLFPVQGEPLHLNEPEVMAELGRRVGAGLSPLAYAELIGELYSTRRIDRPVVHPFAATEGTPAGWLVREADHFARVMVAPDAPAVAPPAFEQGIGGEWTLTFFSHNYYFVSEIVTAVDVYAWTVTGGPDRPAAWERKPLAERLPLPV</sequence>
<protein>
    <submittedName>
        <fullName evidence="1">Uncharacterized protein</fullName>
    </submittedName>
</protein>
<evidence type="ECO:0000313" key="2">
    <source>
        <dbReference type="Proteomes" id="UP000186004"/>
    </source>
</evidence>
<dbReference type="STRING" id="1198245.SAMN05444858_113153"/>
<gene>
    <name evidence="1" type="ORF">SAMN05444858_113153</name>
</gene>
<evidence type="ECO:0000313" key="1">
    <source>
        <dbReference type="EMBL" id="SIR64774.1"/>
    </source>
</evidence>
<dbReference type="AlphaFoldDB" id="A0A1N7CN07"/>
<dbReference type="EMBL" id="FTNF01000013">
    <property type="protein sequence ID" value="SIR64774.1"/>
    <property type="molecule type" value="Genomic_DNA"/>
</dbReference>
<dbReference type="RefSeq" id="WP_139338056.1">
    <property type="nucleotide sequence ID" value="NZ_FTNF01000013.1"/>
</dbReference>